<evidence type="ECO:0000256" key="1">
    <source>
        <dbReference type="SAM" id="Phobius"/>
    </source>
</evidence>
<reference evidence="3 4" key="1">
    <citation type="submission" date="2019-02" db="EMBL/GenBank/DDBJ databases">
        <title>Deep-cultivation of Planctomycetes and their phenomic and genomic characterization uncovers novel biology.</title>
        <authorList>
            <person name="Wiegand S."/>
            <person name="Jogler M."/>
            <person name="Boedeker C."/>
            <person name="Pinto D."/>
            <person name="Vollmers J."/>
            <person name="Rivas-Marin E."/>
            <person name="Kohn T."/>
            <person name="Peeters S.H."/>
            <person name="Heuer A."/>
            <person name="Rast P."/>
            <person name="Oberbeckmann S."/>
            <person name="Bunk B."/>
            <person name="Jeske O."/>
            <person name="Meyerdierks A."/>
            <person name="Storesund J.E."/>
            <person name="Kallscheuer N."/>
            <person name="Luecker S."/>
            <person name="Lage O.M."/>
            <person name="Pohl T."/>
            <person name="Merkel B.J."/>
            <person name="Hornburger P."/>
            <person name="Mueller R.-W."/>
            <person name="Bruemmer F."/>
            <person name="Labrenz M."/>
            <person name="Spormann A.M."/>
            <person name="Op Den Camp H."/>
            <person name="Overmann J."/>
            <person name="Amann R."/>
            <person name="Jetten M.S.M."/>
            <person name="Mascher T."/>
            <person name="Medema M.H."/>
            <person name="Devos D.P."/>
            <person name="Kaster A.-K."/>
            <person name="Ovreas L."/>
            <person name="Rohde M."/>
            <person name="Galperin M.Y."/>
            <person name="Jogler C."/>
        </authorList>
    </citation>
    <scope>NUCLEOTIDE SEQUENCE [LARGE SCALE GENOMIC DNA]</scope>
    <source>
        <strain evidence="3 4">Poly51</strain>
    </source>
</reference>
<dbReference type="Pfam" id="PF12146">
    <property type="entry name" value="Hydrolase_4"/>
    <property type="match status" value="1"/>
</dbReference>
<dbReference type="InterPro" id="IPR022742">
    <property type="entry name" value="Hydrolase_4"/>
</dbReference>
<keyword evidence="1" id="KW-0812">Transmembrane</keyword>
<dbReference type="EMBL" id="SJPW01000001">
    <property type="protein sequence ID" value="TWU60246.1"/>
    <property type="molecule type" value="Genomic_DNA"/>
</dbReference>
<feature type="transmembrane region" description="Helical" evidence="1">
    <location>
        <begin position="41"/>
        <end position="58"/>
    </location>
</feature>
<comment type="caution">
    <text evidence="3">The sequence shown here is derived from an EMBL/GenBank/DDBJ whole genome shotgun (WGS) entry which is preliminary data.</text>
</comment>
<dbReference type="AlphaFoldDB" id="A0A5C6FEL2"/>
<keyword evidence="1" id="KW-0472">Membrane</keyword>
<evidence type="ECO:0000313" key="4">
    <source>
        <dbReference type="Proteomes" id="UP000318288"/>
    </source>
</evidence>
<feature type="domain" description="Serine aminopeptidase S33" evidence="2">
    <location>
        <begin position="105"/>
        <end position="246"/>
    </location>
</feature>
<dbReference type="Gene3D" id="3.40.50.1820">
    <property type="entry name" value="alpha/beta hydrolase"/>
    <property type="match status" value="1"/>
</dbReference>
<name>A0A5C6FEL2_9BACT</name>
<dbReference type="GO" id="GO:0016787">
    <property type="term" value="F:hydrolase activity"/>
    <property type="evidence" value="ECO:0007669"/>
    <property type="project" value="UniProtKB-KW"/>
</dbReference>
<protein>
    <submittedName>
        <fullName evidence="3">Alpha/beta hydrolase family protein</fullName>
    </submittedName>
</protein>
<dbReference type="Proteomes" id="UP000318288">
    <property type="component" value="Unassembled WGS sequence"/>
</dbReference>
<accession>A0A5C6FEL2</accession>
<proteinExistence type="predicted"/>
<keyword evidence="3" id="KW-0378">Hydrolase</keyword>
<dbReference type="InterPro" id="IPR029058">
    <property type="entry name" value="AB_hydrolase_fold"/>
</dbReference>
<keyword evidence="1" id="KW-1133">Transmembrane helix</keyword>
<evidence type="ECO:0000313" key="3">
    <source>
        <dbReference type="EMBL" id="TWU60246.1"/>
    </source>
</evidence>
<dbReference type="SUPFAM" id="SSF53474">
    <property type="entry name" value="alpha/beta-Hydrolases"/>
    <property type="match status" value="1"/>
</dbReference>
<organism evidence="3 4">
    <name type="scientific">Rubripirellula tenax</name>
    <dbReference type="NCBI Taxonomy" id="2528015"/>
    <lineage>
        <taxon>Bacteria</taxon>
        <taxon>Pseudomonadati</taxon>
        <taxon>Planctomycetota</taxon>
        <taxon>Planctomycetia</taxon>
        <taxon>Pirellulales</taxon>
        <taxon>Pirellulaceae</taxon>
        <taxon>Rubripirellula</taxon>
    </lineage>
</organism>
<sequence length="343" mass="37733">MKCRDVFPVVTHGKVEKVTRMRSVAATQHCEHSNQRTRRTLSCFVFLIAVVIAATASAQKPKNAKKDDPKLKPRPVTLKTKDGVELRAFFFPSDKLKDEKGKEAPTVLVVHEWEGQASPYLNLVMALKEAGCAVLIPDYRGHGGSKEYVGRGGKMETFNVAQMGKRDVENIILLDLEKAKGYLKDENNSENLNLNALVVIGIREGCVMATHWAARDWSFPSIGSKKQGQDVKALVLISPEKQIKSISLDQALTNPTILRLPIMVVAGKDSPEGSEAERVIKRIEGIKKRMGGGTVSKFESKMVSTALSGPSLVNDVSDVIPAIVKFVTTEVDAKDDNPWVNRE</sequence>
<gene>
    <name evidence="3" type="ORF">Poly51_05210</name>
</gene>
<dbReference type="RefSeq" id="WP_246114212.1">
    <property type="nucleotide sequence ID" value="NZ_SJPW01000001.1"/>
</dbReference>
<keyword evidence="4" id="KW-1185">Reference proteome</keyword>
<evidence type="ECO:0000259" key="2">
    <source>
        <dbReference type="Pfam" id="PF12146"/>
    </source>
</evidence>